<evidence type="ECO:0000313" key="1">
    <source>
        <dbReference type="EMBL" id="KAI6083462.1"/>
    </source>
</evidence>
<sequence>MASKDEYVFSRDFLDDTRINLMHHLWTRFFGYTIHPKIPIESANLKVADIGTGTGMWLLDVAEKLPKETQLDGFDISFDAAPPSEILPTNVKFRHWNVRDPVPEDLVGVYDIVHIRFFGYVLRNDEIPGVAAKLFSLLKPGGYLQWGEADMQSLRFENAKPDGKTQYLTELYDLLKVDDRLKPTWVRNLPEILSSSGFVDVEMQDVDPQPHLAYIFHEASLIMHNQFARRTKSEHLAREVKRLLPLVVDEVKQGAWGTSLRCTAIGRKP</sequence>
<evidence type="ECO:0000313" key="2">
    <source>
        <dbReference type="Proteomes" id="UP001497680"/>
    </source>
</evidence>
<dbReference type="Proteomes" id="UP001497680">
    <property type="component" value="Unassembled WGS sequence"/>
</dbReference>
<dbReference type="EMBL" id="MU394352">
    <property type="protein sequence ID" value="KAI6083462.1"/>
    <property type="molecule type" value="Genomic_DNA"/>
</dbReference>
<proteinExistence type="predicted"/>
<keyword evidence="1" id="KW-0808">Transferase</keyword>
<keyword evidence="2" id="KW-1185">Reference proteome</keyword>
<keyword evidence="1" id="KW-0489">Methyltransferase</keyword>
<organism evidence="1 2">
    <name type="scientific">Hypoxylon rubiginosum</name>
    <dbReference type="NCBI Taxonomy" id="110542"/>
    <lineage>
        <taxon>Eukaryota</taxon>
        <taxon>Fungi</taxon>
        <taxon>Dikarya</taxon>
        <taxon>Ascomycota</taxon>
        <taxon>Pezizomycotina</taxon>
        <taxon>Sordariomycetes</taxon>
        <taxon>Xylariomycetidae</taxon>
        <taxon>Xylariales</taxon>
        <taxon>Hypoxylaceae</taxon>
        <taxon>Hypoxylon</taxon>
    </lineage>
</organism>
<gene>
    <name evidence="1" type="ORF">F4821DRAFT_271813</name>
</gene>
<protein>
    <submittedName>
        <fullName evidence="1">S-adenosyl-L-methionine-dependent methyltransferase</fullName>
    </submittedName>
</protein>
<accession>A0ACC0CSK9</accession>
<reference evidence="1 2" key="1">
    <citation type="journal article" date="2022" name="New Phytol.">
        <title>Ecological generalism drives hyperdiversity of secondary metabolite gene clusters in xylarialean endophytes.</title>
        <authorList>
            <person name="Franco M.E.E."/>
            <person name="Wisecaver J.H."/>
            <person name="Arnold A.E."/>
            <person name="Ju Y.M."/>
            <person name="Slot J.C."/>
            <person name="Ahrendt S."/>
            <person name="Moore L.P."/>
            <person name="Eastman K.E."/>
            <person name="Scott K."/>
            <person name="Konkel Z."/>
            <person name="Mondo S.J."/>
            <person name="Kuo A."/>
            <person name="Hayes R.D."/>
            <person name="Haridas S."/>
            <person name="Andreopoulos B."/>
            <person name="Riley R."/>
            <person name="LaButti K."/>
            <person name="Pangilinan J."/>
            <person name="Lipzen A."/>
            <person name="Amirebrahimi M."/>
            <person name="Yan J."/>
            <person name="Adam C."/>
            <person name="Keymanesh K."/>
            <person name="Ng V."/>
            <person name="Louie K."/>
            <person name="Northen T."/>
            <person name="Drula E."/>
            <person name="Henrissat B."/>
            <person name="Hsieh H.M."/>
            <person name="Youens-Clark K."/>
            <person name="Lutzoni F."/>
            <person name="Miadlikowska J."/>
            <person name="Eastwood D.C."/>
            <person name="Hamelin R.C."/>
            <person name="Grigoriev I.V."/>
            <person name="U'Ren J.M."/>
        </authorList>
    </citation>
    <scope>NUCLEOTIDE SEQUENCE [LARGE SCALE GENOMIC DNA]</scope>
    <source>
        <strain evidence="1 2">ER1909</strain>
    </source>
</reference>
<name>A0ACC0CSK9_9PEZI</name>
<comment type="caution">
    <text evidence="1">The sequence shown here is derived from an EMBL/GenBank/DDBJ whole genome shotgun (WGS) entry which is preliminary data.</text>
</comment>